<organism evidence="1">
    <name type="scientific">marine sediment metagenome</name>
    <dbReference type="NCBI Taxonomy" id="412755"/>
    <lineage>
        <taxon>unclassified sequences</taxon>
        <taxon>metagenomes</taxon>
        <taxon>ecological metagenomes</taxon>
    </lineage>
</organism>
<accession>X1PDG7</accession>
<comment type="caution">
    <text evidence="1">The sequence shown here is derived from an EMBL/GenBank/DDBJ whole genome shotgun (WGS) entry which is preliminary data.</text>
</comment>
<reference evidence="1" key="1">
    <citation type="journal article" date="2014" name="Front. Microbiol.">
        <title>High frequency of phylogenetically diverse reductive dehalogenase-homologous genes in deep subseafloor sedimentary metagenomes.</title>
        <authorList>
            <person name="Kawai M."/>
            <person name="Futagami T."/>
            <person name="Toyoda A."/>
            <person name="Takaki Y."/>
            <person name="Nishi S."/>
            <person name="Hori S."/>
            <person name="Arai W."/>
            <person name="Tsubouchi T."/>
            <person name="Morono Y."/>
            <person name="Uchiyama I."/>
            <person name="Ito T."/>
            <person name="Fujiyama A."/>
            <person name="Inagaki F."/>
            <person name="Takami H."/>
        </authorList>
    </citation>
    <scope>NUCLEOTIDE SEQUENCE</scope>
    <source>
        <strain evidence="1">Expedition CK06-06</strain>
    </source>
</reference>
<name>X1PDG7_9ZZZZ</name>
<evidence type="ECO:0000313" key="1">
    <source>
        <dbReference type="EMBL" id="GAI54367.1"/>
    </source>
</evidence>
<gene>
    <name evidence="1" type="ORF">S06H3_60071</name>
</gene>
<dbReference type="AlphaFoldDB" id="X1PDG7"/>
<sequence length="99" mass="11497">MGKIQSVNRKYVEEMVKWFGCSSKVFNELWEDKYKSGEGDHYLHAGSAEELARLILELYADEKRRLELGNNALEWVNAYSKDWKPKDKGKKILDMGVLA</sequence>
<protein>
    <submittedName>
        <fullName evidence="1">Uncharacterized protein</fullName>
    </submittedName>
</protein>
<proteinExistence type="predicted"/>
<dbReference type="EMBL" id="BARV01039135">
    <property type="protein sequence ID" value="GAI54367.1"/>
    <property type="molecule type" value="Genomic_DNA"/>
</dbReference>